<accession>A0A7V8FRU4</accession>
<dbReference type="SUPFAM" id="SSF75304">
    <property type="entry name" value="Amidase signature (AS) enzymes"/>
    <property type="match status" value="1"/>
</dbReference>
<evidence type="ECO:0000313" key="1">
    <source>
        <dbReference type="EMBL" id="KAF1023645.1"/>
    </source>
</evidence>
<dbReference type="Proteomes" id="UP000461670">
    <property type="component" value="Unassembled WGS sequence"/>
</dbReference>
<evidence type="ECO:0008006" key="3">
    <source>
        <dbReference type="Google" id="ProtNLM"/>
    </source>
</evidence>
<proteinExistence type="predicted"/>
<protein>
    <recommendedName>
        <fullName evidence="3">Amidase</fullName>
    </recommendedName>
</protein>
<organism evidence="1 2">
    <name type="scientific">Paracidovorax wautersii</name>
    <dbReference type="NCBI Taxonomy" id="1177982"/>
    <lineage>
        <taxon>Bacteria</taxon>
        <taxon>Pseudomonadati</taxon>
        <taxon>Pseudomonadota</taxon>
        <taxon>Betaproteobacteria</taxon>
        <taxon>Burkholderiales</taxon>
        <taxon>Comamonadaceae</taxon>
        <taxon>Paracidovorax</taxon>
    </lineage>
</organism>
<dbReference type="InterPro" id="IPR036928">
    <property type="entry name" value="AS_sf"/>
</dbReference>
<dbReference type="AlphaFoldDB" id="A0A7V8FRU4"/>
<dbReference type="Gene3D" id="3.90.1300.10">
    <property type="entry name" value="Amidase signature (AS) domain"/>
    <property type="match status" value="1"/>
</dbReference>
<evidence type="ECO:0000313" key="2">
    <source>
        <dbReference type="Proteomes" id="UP000461670"/>
    </source>
</evidence>
<dbReference type="EMBL" id="WNDQ01000003">
    <property type="protein sequence ID" value="KAF1023645.1"/>
    <property type="molecule type" value="Genomic_DNA"/>
</dbReference>
<gene>
    <name evidence="1" type="ORF">GAK30_00308</name>
</gene>
<name>A0A7V8FRU4_9BURK</name>
<sequence>MTTAFAHDASEPKDARRFPVRYADGTRDLRFLDLFLWAGLPVLPGLPATSFPLGLDDEGLPLGAQAVGPYLEDHTAIAFADLFGQAEGAPGFQVPPGY</sequence>
<comment type="caution">
    <text evidence="1">The sequence shown here is derived from an EMBL/GenBank/DDBJ whole genome shotgun (WGS) entry which is preliminary data.</text>
</comment>
<reference evidence="2" key="1">
    <citation type="journal article" date="2020" name="MBio">
        <title>Horizontal gene transfer to a defensive symbiont with a reduced genome amongst a multipartite beetle microbiome.</title>
        <authorList>
            <person name="Waterworth S.C."/>
            <person name="Florez L.V."/>
            <person name="Rees E.R."/>
            <person name="Hertweck C."/>
            <person name="Kaltenpoth M."/>
            <person name="Kwan J.C."/>
        </authorList>
    </citation>
    <scope>NUCLEOTIDE SEQUENCE [LARGE SCALE GENOMIC DNA]</scope>
</reference>